<dbReference type="NCBIfam" id="TIGR03840">
    <property type="entry name" value="TMPT_Se_Te"/>
    <property type="match status" value="1"/>
</dbReference>
<dbReference type="PANTHER" id="PTHR10259">
    <property type="entry name" value="THIOPURINE S-METHYLTRANSFERASE"/>
    <property type="match status" value="1"/>
</dbReference>
<dbReference type="PROSITE" id="PS51585">
    <property type="entry name" value="SAM_MT_TPMT"/>
    <property type="match status" value="1"/>
</dbReference>
<dbReference type="PANTHER" id="PTHR10259:SF11">
    <property type="entry name" value="THIOPURINE S-METHYLTRANSFERASE"/>
    <property type="match status" value="1"/>
</dbReference>
<comment type="catalytic activity">
    <reaction evidence="1 9">
        <text>S-adenosyl-L-methionine + a thiopurine = S-adenosyl-L-homocysteine + a thiopurine S-methylether.</text>
        <dbReference type="EC" id="2.1.1.67"/>
    </reaction>
</comment>
<dbReference type="SUPFAM" id="SSF53335">
    <property type="entry name" value="S-adenosyl-L-methionine-dependent methyltransferases"/>
    <property type="match status" value="1"/>
</dbReference>
<evidence type="ECO:0000256" key="4">
    <source>
        <dbReference type="ARBA" id="ARBA00011905"/>
    </source>
</evidence>
<keyword evidence="11" id="KW-1185">Reference proteome</keyword>
<evidence type="ECO:0000256" key="1">
    <source>
        <dbReference type="ARBA" id="ARBA00000903"/>
    </source>
</evidence>
<gene>
    <name evidence="9 10" type="primary">tpm</name>
    <name evidence="10" type="ORF">GCM10009304_01230</name>
</gene>
<dbReference type="GO" id="GO:0005737">
    <property type="term" value="C:cytoplasm"/>
    <property type="evidence" value="ECO:0007669"/>
    <property type="project" value="UniProtKB-SubCell"/>
</dbReference>
<feature type="binding site" evidence="9">
    <location>
        <position position="45"/>
    </location>
    <ligand>
        <name>S-adenosyl-L-methionine</name>
        <dbReference type="ChEBI" id="CHEBI:59789"/>
    </ligand>
</feature>
<evidence type="ECO:0000313" key="10">
    <source>
        <dbReference type="EMBL" id="GGJ79105.1"/>
    </source>
</evidence>
<dbReference type="Gene3D" id="3.40.50.150">
    <property type="entry name" value="Vaccinia Virus protein VP39"/>
    <property type="match status" value="1"/>
</dbReference>
<dbReference type="HAMAP" id="MF_00812">
    <property type="entry name" value="Thiopur_methtran"/>
    <property type="match status" value="1"/>
</dbReference>
<evidence type="ECO:0000256" key="9">
    <source>
        <dbReference type="HAMAP-Rule" id="MF_00812"/>
    </source>
</evidence>
<name>A0A917PHI2_9PSED</name>
<feature type="binding site" evidence="9">
    <location>
        <position position="66"/>
    </location>
    <ligand>
        <name>S-adenosyl-L-methionine</name>
        <dbReference type="ChEBI" id="CHEBI:59789"/>
    </ligand>
</feature>
<feature type="binding site" evidence="9">
    <location>
        <position position="10"/>
    </location>
    <ligand>
        <name>S-adenosyl-L-methionine</name>
        <dbReference type="ChEBI" id="CHEBI:59789"/>
    </ligand>
</feature>
<dbReference type="NCBIfam" id="NF009732">
    <property type="entry name" value="PRK13255.1"/>
    <property type="match status" value="1"/>
</dbReference>
<dbReference type="InterPro" id="IPR022474">
    <property type="entry name" value="Thiopur_S-MeTfrase_Se/Te_detox"/>
</dbReference>
<proteinExistence type="inferred from homology"/>
<comment type="similarity">
    <text evidence="3 9">Belongs to the class I-like SAM-binding methyltransferase superfamily. TPMT family.</text>
</comment>
<dbReference type="InterPro" id="IPR008854">
    <property type="entry name" value="TPMT"/>
</dbReference>
<dbReference type="GO" id="GO:0008119">
    <property type="term" value="F:thiopurine S-methyltransferase activity"/>
    <property type="evidence" value="ECO:0007669"/>
    <property type="project" value="UniProtKB-UniRule"/>
</dbReference>
<dbReference type="RefSeq" id="WP_188981759.1">
    <property type="nucleotide sequence ID" value="NZ_BMPO01000001.1"/>
</dbReference>
<evidence type="ECO:0000256" key="8">
    <source>
        <dbReference type="ARBA" id="ARBA00022691"/>
    </source>
</evidence>
<dbReference type="AlphaFoldDB" id="A0A917PHI2"/>
<organism evidence="10 11">
    <name type="scientific">Pseudomonas matsuisoli</name>
    <dbReference type="NCBI Taxonomy" id="1515666"/>
    <lineage>
        <taxon>Bacteria</taxon>
        <taxon>Pseudomonadati</taxon>
        <taxon>Pseudomonadota</taxon>
        <taxon>Gammaproteobacteria</taxon>
        <taxon>Pseudomonadales</taxon>
        <taxon>Pseudomonadaceae</taxon>
        <taxon>Pseudomonas</taxon>
    </lineage>
</organism>
<keyword evidence="8 9" id="KW-0949">S-adenosyl-L-methionine</keyword>
<evidence type="ECO:0000256" key="7">
    <source>
        <dbReference type="ARBA" id="ARBA00022679"/>
    </source>
</evidence>
<evidence type="ECO:0000256" key="2">
    <source>
        <dbReference type="ARBA" id="ARBA00004496"/>
    </source>
</evidence>
<dbReference type="GO" id="GO:0032259">
    <property type="term" value="P:methylation"/>
    <property type="evidence" value="ECO:0007669"/>
    <property type="project" value="UniProtKB-KW"/>
</dbReference>
<protein>
    <recommendedName>
        <fullName evidence="4 9">Thiopurine S-methyltransferase</fullName>
        <ecNumber evidence="4 9">2.1.1.67</ecNumber>
    </recommendedName>
    <alternativeName>
        <fullName evidence="9">Thiopurine methyltransferase</fullName>
    </alternativeName>
</protein>
<feature type="binding site" evidence="9">
    <location>
        <position position="123"/>
    </location>
    <ligand>
        <name>S-adenosyl-L-methionine</name>
        <dbReference type="ChEBI" id="CHEBI:59789"/>
    </ligand>
</feature>
<dbReference type="InterPro" id="IPR029063">
    <property type="entry name" value="SAM-dependent_MTases_sf"/>
</dbReference>
<dbReference type="FunFam" id="3.40.50.150:FF:000101">
    <property type="entry name" value="Thiopurine S-methyltransferase"/>
    <property type="match status" value="1"/>
</dbReference>
<evidence type="ECO:0000313" key="11">
    <source>
        <dbReference type="Proteomes" id="UP000635983"/>
    </source>
</evidence>
<keyword evidence="7 9" id="KW-0808">Transferase</keyword>
<dbReference type="GO" id="GO:0010038">
    <property type="term" value="P:response to metal ion"/>
    <property type="evidence" value="ECO:0007669"/>
    <property type="project" value="InterPro"/>
</dbReference>
<comment type="subcellular location">
    <subcellularLocation>
        <location evidence="2 9">Cytoplasm</location>
    </subcellularLocation>
</comment>
<dbReference type="EMBL" id="BMPO01000001">
    <property type="protein sequence ID" value="GGJ79105.1"/>
    <property type="molecule type" value="Genomic_DNA"/>
</dbReference>
<reference evidence="10" key="1">
    <citation type="journal article" date="2014" name="Int. J. Syst. Evol. Microbiol.">
        <title>Complete genome sequence of Corynebacterium casei LMG S-19264T (=DSM 44701T), isolated from a smear-ripened cheese.</title>
        <authorList>
            <consortium name="US DOE Joint Genome Institute (JGI-PGF)"/>
            <person name="Walter F."/>
            <person name="Albersmeier A."/>
            <person name="Kalinowski J."/>
            <person name="Ruckert C."/>
        </authorList>
    </citation>
    <scope>NUCLEOTIDE SEQUENCE</scope>
    <source>
        <strain evidence="10">JCM 30078</strain>
    </source>
</reference>
<reference evidence="10" key="2">
    <citation type="submission" date="2020-09" db="EMBL/GenBank/DDBJ databases">
        <authorList>
            <person name="Sun Q."/>
            <person name="Ohkuma M."/>
        </authorList>
    </citation>
    <scope>NUCLEOTIDE SEQUENCE</scope>
    <source>
        <strain evidence="10">JCM 30078</strain>
    </source>
</reference>
<evidence type="ECO:0000256" key="5">
    <source>
        <dbReference type="ARBA" id="ARBA00022490"/>
    </source>
</evidence>
<dbReference type="EC" id="2.1.1.67" evidence="4 9"/>
<dbReference type="PIRSF" id="PIRSF023956">
    <property type="entry name" value="Thiopurine_S-methyltransferase"/>
    <property type="match status" value="1"/>
</dbReference>
<sequence length="220" mass="25352">MDSAFWRQRWARNEIGFHQKRINGYLESYWSGLELPESSTVLVPLCGKSKDMLWLAEQGHAVLGVELAEQAIEDFLSEHSLSAQREPLDNLIEYSAGPLRLLCGDFFDLRSLRTADCAGFYDRAALIALPPPLREQYAEHLSSLMPSGSRGLLVSLEYPQEQKDGPPFCVPDNEVHRLFGRHWQVELLQEDEVLHRNERFHQHGVTYLLERAYRLTRSDE</sequence>
<dbReference type="Pfam" id="PF05724">
    <property type="entry name" value="TPMT"/>
    <property type="match status" value="1"/>
</dbReference>
<evidence type="ECO:0000256" key="3">
    <source>
        <dbReference type="ARBA" id="ARBA00008145"/>
    </source>
</evidence>
<evidence type="ECO:0000256" key="6">
    <source>
        <dbReference type="ARBA" id="ARBA00022603"/>
    </source>
</evidence>
<dbReference type="InterPro" id="IPR025835">
    <property type="entry name" value="Thiopurine_S-MeTrfase"/>
</dbReference>
<accession>A0A917PHI2</accession>
<keyword evidence="6 9" id="KW-0489">Methyltransferase</keyword>
<comment type="caution">
    <text evidence="10">The sequence shown here is derived from an EMBL/GenBank/DDBJ whole genome shotgun (WGS) entry which is preliminary data.</text>
</comment>
<dbReference type="Proteomes" id="UP000635983">
    <property type="component" value="Unassembled WGS sequence"/>
</dbReference>
<keyword evidence="5 9" id="KW-0963">Cytoplasm</keyword>